<sequence length="535" mass="60870">MARNAVFEDLDDKAIYDQSLARVLDQSTRNFVVDFGLNEAKIAFDVDAEEVARLLKAGLPKERPVRWINIWAPNRQTNLIDLLGKHYKFSPRLCAIIKSVPQQVRRPADDKRSNKRRPQQQRKGDVELATTSIDARQNSLHKQLVEDSSHYGIAKNMMHYQSNDIGTHFLCIGANWMHEAPQPSGDVSLVSEEKQSPLWTWLVLCDDNTVISVHEDPGTVDEAHLLRSIRDNTYSILSQLSHHGHEAADPTSIQTIRQTLALDGADADPGLEGASNLFYYLFDDWRAVYKTISRYRRRLNELQSQILSDITRTSNNGPNIEIIPRLHSLGRHIRLSDHLYAAYQYTIDRILKARANEAISARSPGNVADTSKKIGLANSAVRRFERLSDRIQFMILNEMQEFLAEKEALVSTYFNINAQKDSEATARLSRAATLLGKLSVLFLPVSLMTAYFSVQIPDLQHYSGKDYWTTFAVIMSISFLCLFFFSRLLMWVTDTLDALVKAADAKVKGLLYRRSQRGRQAMHDDDEDADEDKLE</sequence>
<comment type="subcellular location">
    <subcellularLocation>
        <location evidence="1">Cell membrane</location>
        <topology evidence="1">Multi-pass membrane protein</topology>
    </subcellularLocation>
</comment>
<evidence type="ECO:0000313" key="4">
    <source>
        <dbReference type="EMBL" id="KIN01992.1"/>
    </source>
</evidence>
<keyword evidence="3" id="KW-0812">Transmembrane</keyword>
<proteinExistence type="predicted"/>
<dbReference type="InterPro" id="IPR045861">
    <property type="entry name" value="CorA_cytoplasmic_dom"/>
</dbReference>
<dbReference type="GO" id="GO:0015087">
    <property type="term" value="F:cobalt ion transmembrane transporter activity"/>
    <property type="evidence" value="ECO:0007669"/>
    <property type="project" value="TreeGrafter"/>
</dbReference>
<organism evidence="4 5">
    <name type="scientific">Oidiodendron maius (strain Zn)</name>
    <dbReference type="NCBI Taxonomy" id="913774"/>
    <lineage>
        <taxon>Eukaryota</taxon>
        <taxon>Fungi</taxon>
        <taxon>Dikarya</taxon>
        <taxon>Ascomycota</taxon>
        <taxon>Pezizomycotina</taxon>
        <taxon>Leotiomycetes</taxon>
        <taxon>Leotiomycetes incertae sedis</taxon>
        <taxon>Myxotrichaceae</taxon>
        <taxon>Oidiodendron</taxon>
    </lineage>
</organism>
<dbReference type="Proteomes" id="UP000054321">
    <property type="component" value="Unassembled WGS sequence"/>
</dbReference>
<dbReference type="GO" id="GO:0000287">
    <property type="term" value="F:magnesium ion binding"/>
    <property type="evidence" value="ECO:0007669"/>
    <property type="project" value="TreeGrafter"/>
</dbReference>
<dbReference type="InParanoid" id="A0A0C3HI29"/>
<dbReference type="PANTHER" id="PTHR46494">
    <property type="entry name" value="CORA FAMILY METAL ION TRANSPORTER (EUROFUNG)"/>
    <property type="match status" value="1"/>
</dbReference>
<keyword evidence="5" id="KW-1185">Reference proteome</keyword>
<dbReference type="EMBL" id="KN832875">
    <property type="protein sequence ID" value="KIN01992.1"/>
    <property type="molecule type" value="Genomic_DNA"/>
</dbReference>
<gene>
    <name evidence="4" type="ORF">OIDMADRAFT_161755</name>
</gene>
<dbReference type="GO" id="GO:0050897">
    <property type="term" value="F:cobalt ion binding"/>
    <property type="evidence" value="ECO:0007669"/>
    <property type="project" value="TreeGrafter"/>
</dbReference>
<dbReference type="AlphaFoldDB" id="A0A0C3HI29"/>
<evidence type="ECO:0000256" key="3">
    <source>
        <dbReference type="SAM" id="Phobius"/>
    </source>
</evidence>
<dbReference type="GO" id="GO:0015095">
    <property type="term" value="F:magnesium ion transmembrane transporter activity"/>
    <property type="evidence" value="ECO:0007669"/>
    <property type="project" value="TreeGrafter"/>
</dbReference>
<keyword evidence="3" id="KW-0472">Membrane</keyword>
<dbReference type="OrthoDB" id="5430812at2759"/>
<keyword evidence="3" id="KW-1133">Transmembrane helix</keyword>
<name>A0A0C3HI29_OIDMZ</name>
<dbReference type="GO" id="GO:0005886">
    <property type="term" value="C:plasma membrane"/>
    <property type="evidence" value="ECO:0007669"/>
    <property type="project" value="UniProtKB-SubCell"/>
</dbReference>
<dbReference type="PANTHER" id="PTHR46494:SF1">
    <property type="entry name" value="CORA FAMILY METAL ION TRANSPORTER (EUROFUNG)"/>
    <property type="match status" value="1"/>
</dbReference>
<dbReference type="STRING" id="913774.A0A0C3HI29"/>
<protein>
    <submittedName>
        <fullName evidence="4">Uncharacterized protein</fullName>
    </submittedName>
</protein>
<feature type="region of interest" description="Disordered" evidence="2">
    <location>
        <begin position="104"/>
        <end position="126"/>
    </location>
</feature>
<reference evidence="5" key="2">
    <citation type="submission" date="2015-01" db="EMBL/GenBank/DDBJ databases">
        <title>Evolutionary Origins and Diversification of the Mycorrhizal Mutualists.</title>
        <authorList>
            <consortium name="DOE Joint Genome Institute"/>
            <consortium name="Mycorrhizal Genomics Consortium"/>
            <person name="Kohler A."/>
            <person name="Kuo A."/>
            <person name="Nagy L.G."/>
            <person name="Floudas D."/>
            <person name="Copeland A."/>
            <person name="Barry K.W."/>
            <person name="Cichocki N."/>
            <person name="Veneault-Fourrey C."/>
            <person name="LaButti K."/>
            <person name="Lindquist E.A."/>
            <person name="Lipzen A."/>
            <person name="Lundell T."/>
            <person name="Morin E."/>
            <person name="Murat C."/>
            <person name="Riley R."/>
            <person name="Ohm R."/>
            <person name="Sun H."/>
            <person name="Tunlid A."/>
            <person name="Henrissat B."/>
            <person name="Grigoriev I.V."/>
            <person name="Hibbett D.S."/>
            <person name="Martin F."/>
        </authorList>
    </citation>
    <scope>NUCLEOTIDE SEQUENCE [LARGE SCALE GENOMIC DNA]</scope>
    <source>
        <strain evidence="5">Zn</strain>
    </source>
</reference>
<feature type="transmembrane region" description="Helical" evidence="3">
    <location>
        <begin position="466"/>
        <end position="485"/>
    </location>
</feature>
<reference evidence="4 5" key="1">
    <citation type="submission" date="2014-04" db="EMBL/GenBank/DDBJ databases">
        <authorList>
            <consortium name="DOE Joint Genome Institute"/>
            <person name="Kuo A."/>
            <person name="Martino E."/>
            <person name="Perotto S."/>
            <person name="Kohler A."/>
            <person name="Nagy L.G."/>
            <person name="Floudas D."/>
            <person name="Copeland A."/>
            <person name="Barry K.W."/>
            <person name="Cichocki N."/>
            <person name="Veneault-Fourrey C."/>
            <person name="LaButti K."/>
            <person name="Lindquist E.A."/>
            <person name="Lipzen A."/>
            <person name="Lundell T."/>
            <person name="Morin E."/>
            <person name="Murat C."/>
            <person name="Sun H."/>
            <person name="Tunlid A."/>
            <person name="Henrissat B."/>
            <person name="Grigoriev I.V."/>
            <person name="Hibbett D.S."/>
            <person name="Martin F."/>
            <person name="Nordberg H.P."/>
            <person name="Cantor M.N."/>
            <person name="Hua S.X."/>
        </authorList>
    </citation>
    <scope>NUCLEOTIDE SEQUENCE [LARGE SCALE GENOMIC DNA]</scope>
    <source>
        <strain evidence="4 5">Zn</strain>
    </source>
</reference>
<evidence type="ECO:0000313" key="5">
    <source>
        <dbReference type="Proteomes" id="UP000054321"/>
    </source>
</evidence>
<evidence type="ECO:0000256" key="2">
    <source>
        <dbReference type="SAM" id="MobiDB-lite"/>
    </source>
</evidence>
<dbReference type="HOGENOM" id="CLU_015417_2_0_1"/>
<feature type="transmembrane region" description="Helical" evidence="3">
    <location>
        <begin position="434"/>
        <end position="454"/>
    </location>
</feature>
<evidence type="ECO:0000256" key="1">
    <source>
        <dbReference type="ARBA" id="ARBA00004651"/>
    </source>
</evidence>
<dbReference type="SUPFAM" id="SSF143865">
    <property type="entry name" value="CorA soluble domain-like"/>
    <property type="match status" value="1"/>
</dbReference>
<accession>A0A0C3HI29</accession>